<keyword evidence="3" id="KW-0479">Metal-binding</keyword>
<dbReference type="CDD" id="cd02208">
    <property type="entry name" value="cupin_RmlC-like"/>
    <property type="match status" value="1"/>
</dbReference>
<feature type="domain" description="JmjC" evidence="7">
    <location>
        <begin position="395"/>
        <end position="572"/>
    </location>
</feature>
<evidence type="ECO:0000256" key="3">
    <source>
        <dbReference type="ARBA" id="ARBA00022723"/>
    </source>
</evidence>
<comment type="similarity">
    <text evidence="2">Belongs to the JARID1 histone demethylase family.</text>
</comment>
<gene>
    <name evidence="8" type="ORF">KSP39_PZI017815</name>
</gene>
<dbReference type="InterPro" id="IPR003347">
    <property type="entry name" value="JmjC_dom"/>
</dbReference>
<keyword evidence="5" id="KW-0863">Zinc-finger</keyword>
<evidence type="ECO:0000256" key="5">
    <source>
        <dbReference type="PROSITE-ProRule" id="PRU00175"/>
    </source>
</evidence>
<dbReference type="GO" id="GO:0032454">
    <property type="term" value="F:histone H3K9 demethylase activity"/>
    <property type="evidence" value="ECO:0007669"/>
    <property type="project" value="InterPro"/>
</dbReference>
<keyword evidence="4" id="KW-0539">Nucleus</keyword>
<dbReference type="SMART" id="SM00558">
    <property type="entry name" value="JmjC"/>
    <property type="match status" value="1"/>
</dbReference>
<evidence type="ECO:0000313" key="9">
    <source>
        <dbReference type="Proteomes" id="UP001418222"/>
    </source>
</evidence>
<dbReference type="GO" id="GO:0000118">
    <property type="term" value="C:histone deacetylase complex"/>
    <property type="evidence" value="ECO:0007669"/>
    <property type="project" value="TreeGrafter"/>
</dbReference>
<reference evidence="8 9" key="1">
    <citation type="journal article" date="2022" name="Nat. Plants">
        <title>Genomes of leafy and leafless Platanthera orchids illuminate the evolution of mycoheterotrophy.</title>
        <authorList>
            <person name="Li M.H."/>
            <person name="Liu K.W."/>
            <person name="Li Z."/>
            <person name="Lu H.C."/>
            <person name="Ye Q.L."/>
            <person name="Zhang D."/>
            <person name="Wang J.Y."/>
            <person name="Li Y.F."/>
            <person name="Zhong Z.M."/>
            <person name="Liu X."/>
            <person name="Yu X."/>
            <person name="Liu D.K."/>
            <person name="Tu X.D."/>
            <person name="Liu B."/>
            <person name="Hao Y."/>
            <person name="Liao X.Y."/>
            <person name="Jiang Y.T."/>
            <person name="Sun W.H."/>
            <person name="Chen J."/>
            <person name="Chen Y.Q."/>
            <person name="Ai Y."/>
            <person name="Zhai J.W."/>
            <person name="Wu S.S."/>
            <person name="Zhou Z."/>
            <person name="Hsiao Y.Y."/>
            <person name="Wu W.L."/>
            <person name="Chen Y.Y."/>
            <person name="Lin Y.F."/>
            <person name="Hsu J.L."/>
            <person name="Li C.Y."/>
            <person name="Wang Z.W."/>
            <person name="Zhao X."/>
            <person name="Zhong W.Y."/>
            <person name="Ma X.K."/>
            <person name="Ma L."/>
            <person name="Huang J."/>
            <person name="Chen G.Z."/>
            <person name="Huang M.Z."/>
            <person name="Huang L."/>
            <person name="Peng D.H."/>
            <person name="Luo Y.B."/>
            <person name="Zou S.Q."/>
            <person name="Chen S.P."/>
            <person name="Lan S."/>
            <person name="Tsai W.C."/>
            <person name="Van de Peer Y."/>
            <person name="Liu Z.J."/>
        </authorList>
    </citation>
    <scope>NUCLEOTIDE SEQUENCE [LARGE SCALE GENOMIC DNA]</scope>
    <source>
        <strain evidence="8">Lor287</strain>
    </source>
</reference>
<evidence type="ECO:0000256" key="2">
    <source>
        <dbReference type="ARBA" id="ARBA00006801"/>
    </source>
</evidence>
<dbReference type="GO" id="GO:0006357">
    <property type="term" value="P:regulation of transcription by RNA polymerase II"/>
    <property type="evidence" value="ECO:0007669"/>
    <property type="project" value="TreeGrafter"/>
</dbReference>
<comment type="subcellular location">
    <subcellularLocation>
        <location evidence="1">Nucleus</location>
    </subcellularLocation>
</comment>
<evidence type="ECO:0000259" key="6">
    <source>
        <dbReference type="PROSITE" id="PS50089"/>
    </source>
</evidence>
<dbReference type="SUPFAM" id="SSF51197">
    <property type="entry name" value="Clavaminate synthase-like"/>
    <property type="match status" value="1"/>
</dbReference>
<keyword evidence="9" id="KW-1185">Reference proteome</keyword>
<keyword evidence="5" id="KW-0862">Zinc</keyword>
<dbReference type="PROSITE" id="PS50089">
    <property type="entry name" value="ZF_RING_2"/>
    <property type="match status" value="1"/>
</dbReference>
<dbReference type="GO" id="GO:0000785">
    <property type="term" value="C:chromatin"/>
    <property type="evidence" value="ECO:0007669"/>
    <property type="project" value="TreeGrafter"/>
</dbReference>
<evidence type="ECO:0000313" key="8">
    <source>
        <dbReference type="EMBL" id="KAK8928438.1"/>
    </source>
</evidence>
<dbReference type="PANTHER" id="PTHR12549:SF11">
    <property type="entry name" value="LYSINE-SPECIFIC DEMETHYLASE JMJ25"/>
    <property type="match status" value="1"/>
</dbReference>
<dbReference type="InterPro" id="IPR045109">
    <property type="entry name" value="LSDs-like"/>
</dbReference>
<proteinExistence type="inferred from homology"/>
<dbReference type="Gene3D" id="2.60.120.650">
    <property type="entry name" value="Cupin"/>
    <property type="match status" value="1"/>
</dbReference>
<feature type="domain" description="RING-type" evidence="6">
    <location>
        <begin position="10"/>
        <end position="57"/>
    </location>
</feature>
<dbReference type="InterPro" id="IPR001841">
    <property type="entry name" value="Znf_RING"/>
</dbReference>
<accession>A0AAP0FZX9</accession>
<evidence type="ECO:0000259" key="7">
    <source>
        <dbReference type="PROSITE" id="PS51184"/>
    </source>
</evidence>
<organism evidence="8 9">
    <name type="scientific">Platanthera zijinensis</name>
    <dbReference type="NCBI Taxonomy" id="2320716"/>
    <lineage>
        <taxon>Eukaryota</taxon>
        <taxon>Viridiplantae</taxon>
        <taxon>Streptophyta</taxon>
        <taxon>Embryophyta</taxon>
        <taxon>Tracheophyta</taxon>
        <taxon>Spermatophyta</taxon>
        <taxon>Magnoliopsida</taxon>
        <taxon>Liliopsida</taxon>
        <taxon>Asparagales</taxon>
        <taxon>Orchidaceae</taxon>
        <taxon>Orchidoideae</taxon>
        <taxon>Orchideae</taxon>
        <taxon>Orchidinae</taxon>
        <taxon>Platanthera</taxon>
    </lineage>
</organism>
<sequence length="607" mass="69937">MLTGEDALMCHQCQRNDKGAVVRCQACNRKRYCYPCMKRWYPHLEPKDFARKCPFCQFNCNCKLCLRMMGITAPLRIATPEEEKIEHYLYTLRMLLPWFKDFCKEQKSEKEIEAVVKGLPLSEIEIQEAPCENDERVYCNYCSTSLANFHRSCPNCSYELCLACCRDLREGCLPDVECCLSALVQWKANTDGSIPCPPKDFGGCGSSILHLKCMFSEDSLSKLESKANHILEVQSSKSSKMDSCMNILRKAASRKSSDNYLYCPSARDAQAGDMGNFQGHWVKGEPVIVRDVLDLTSGLSWEPMVMWRALREKKRKRVNSENFEVKAIDCLDFCEVEINIHQFFSGYSNGRFHKNGWPEMLKLKDWPPSNLFEERLPRHGVEFLAALPFHEYTNFRDGLLNVAAMLPNDVLKPDLGPKTYIAYGFAEELGSGDSVTKLHCDMSDAVKHTTSNGKFKEKQDDGGALWDIFRREDTPKLKEYLIKHFREFRHFNDSSIGKVYHPIHDQTFYLSVEHKMKLKDEYGIEPWTFAQKLGEAVFIPAGCPHQSCIKVAVDFVSPESILECIRLTEEFRLLPQLHRAREDKLEVKKMALHALFHVVKYLEDKYT</sequence>
<dbReference type="GO" id="GO:0003712">
    <property type="term" value="F:transcription coregulator activity"/>
    <property type="evidence" value="ECO:0007669"/>
    <property type="project" value="TreeGrafter"/>
</dbReference>
<dbReference type="PROSITE" id="PS51184">
    <property type="entry name" value="JMJC"/>
    <property type="match status" value="1"/>
</dbReference>
<dbReference type="GO" id="GO:0008270">
    <property type="term" value="F:zinc ion binding"/>
    <property type="evidence" value="ECO:0007669"/>
    <property type="project" value="UniProtKB-KW"/>
</dbReference>
<evidence type="ECO:0000256" key="1">
    <source>
        <dbReference type="ARBA" id="ARBA00004123"/>
    </source>
</evidence>
<protein>
    <submittedName>
        <fullName evidence="8">Uncharacterized protein</fullName>
    </submittedName>
</protein>
<comment type="caution">
    <text evidence="8">The sequence shown here is derived from an EMBL/GenBank/DDBJ whole genome shotgun (WGS) entry which is preliminary data.</text>
</comment>
<dbReference type="Proteomes" id="UP001418222">
    <property type="component" value="Unassembled WGS sequence"/>
</dbReference>
<dbReference type="GO" id="GO:0031490">
    <property type="term" value="F:chromatin DNA binding"/>
    <property type="evidence" value="ECO:0007669"/>
    <property type="project" value="TreeGrafter"/>
</dbReference>
<evidence type="ECO:0000256" key="4">
    <source>
        <dbReference type="ARBA" id="ARBA00023242"/>
    </source>
</evidence>
<dbReference type="Pfam" id="PF02373">
    <property type="entry name" value="JmjC"/>
    <property type="match status" value="1"/>
</dbReference>
<dbReference type="AlphaFoldDB" id="A0AAP0FZX9"/>
<dbReference type="EMBL" id="JBBWWQ010000015">
    <property type="protein sequence ID" value="KAK8928438.1"/>
    <property type="molecule type" value="Genomic_DNA"/>
</dbReference>
<name>A0AAP0FZX9_9ASPA</name>
<dbReference type="PANTHER" id="PTHR12549">
    <property type="entry name" value="JMJC DOMAIN-CONTAINING HISTONE DEMETHYLATION PROTEIN"/>
    <property type="match status" value="1"/>
</dbReference>